<keyword evidence="2" id="KW-1185">Reference proteome</keyword>
<gene>
    <name evidence="1" type="ORF">SAMN04488518_101843</name>
</gene>
<comment type="caution">
    <text evidence="1">The sequence shown here is derived from an EMBL/GenBank/DDBJ whole genome shotgun (WGS) entry which is preliminary data.</text>
</comment>
<dbReference type="RefSeq" id="WP_093516933.1">
    <property type="nucleotide sequence ID" value="NZ_FOSK01000001.1"/>
</dbReference>
<accession>A0A1I3W953</accession>
<evidence type="ECO:0000313" key="1">
    <source>
        <dbReference type="EMBL" id="SFK02986.1"/>
    </source>
</evidence>
<evidence type="ECO:0008006" key="3">
    <source>
        <dbReference type="Google" id="ProtNLM"/>
    </source>
</evidence>
<evidence type="ECO:0000313" key="2">
    <source>
        <dbReference type="Proteomes" id="UP000199598"/>
    </source>
</evidence>
<proteinExistence type="predicted"/>
<protein>
    <recommendedName>
        <fullName evidence="3">SPOR domain-containing protein</fullName>
    </recommendedName>
</protein>
<name>A0A1I3W953_9HYPH</name>
<organism evidence="1 2">
    <name type="scientific">Pseudovibrio ascidiaceicola</name>
    <dbReference type="NCBI Taxonomy" id="285279"/>
    <lineage>
        <taxon>Bacteria</taxon>
        <taxon>Pseudomonadati</taxon>
        <taxon>Pseudomonadota</taxon>
        <taxon>Alphaproteobacteria</taxon>
        <taxon>Hyphomicrobiales</taxon>
        <taxon>Stappiaceae</taxon>
        <taxon>Pseudovibrio</taxon>
    </lineage>
</organism>
<dbReference type="Proteomes" id="UP000199598">
    <property type="component" value="Unassembled WGS sequence"/>
</dbReference>
<reference evidence="1 2" key="1">
    <citation type="submission" date="2016-10" db="EMBL/GenBank/DDBJ databases">
        <authorList>
            <person name="Varghese N."/>
            <person name="Submissions S."/>
        </authorList>
    </citation>
    <scope>NUCLEOTIDE SEQUENCE [LARGE SCALE GENOMIC DNA]</scope>
    <source>
        <strain evidence="1 2">DSM 16392</strain>
    </source>
</reference>
<sequence>MQFLRVFIVLLLTLFSAPSIGLAAEGLSLSGGQQWLVFASRQDASEAVQLAEGFQGALQGTPYQDKMRVVRSENGWFGVVVGPVNFKNLQLARQQISIDLPEDAYLSHGRRYVETVWPAQNLHFGEFESQPRFSLELETLRIDAVLITEQTDPNDEFSKNSKVQVVGWTEQAKVFSFETEPSYFPQYGQSVEVIRLANETEFPQVVIKRFTGGAHCCVEQQIITQNRNGTWVMVQGAVLDGGYGYSFEDLDGDGTLELVSADNSFFYLFAPYARSFAPLYIEKLNYDKITDVNLEPAYQPAFRKELAYLEELADSEKALWGENGFLAGWAATRACLGDGMEAVVQATEKSRGDQEDFRKYACPDGSPSSKCDYENAVALPFPVGLTVHLIERGYLPVH</sequence>
<dbReference type="EMBL" id="FOSK01000001">
    <property type="protein sequence ID" value="SFK02986.1"/>
    <property type="molecule type" value="Genomic_DNA"/>
</dbReference>